<dbReference type="InterPro" id="IPR005297">
    <property type="entry name" value="Lipoprotein_repeat"/>
</dbReference>
<evidence type="ECO:0000256" key="1">
    <source>
        <dbReference type="SAM" id="SignalP"/>
    </source>
</evidence>
<dbReference type="EMBL" id="SLWN01000001">
    <property type="protein sequence ID" value="TCO35906.1"/>
    <property type="molecule type" value="Genomic_DNA"/>
</dbReference>
<proteinExistence type="predicted"/>
<evidence type="ECO:0000313" key="2">
    <source>
        <dbReference type="EMBL" id="TCO35906.1"/>
    </source>
</evidence>
<keyword evidence="3" id="KW-1185">Reference proteome</keyword>
<sequence length="165" mass="16945">MRIVTMLLGATAALATLTACGGGEAQEAANPPAASGAVSVKDVDGVGQTLVDSAGKTLYFADQEADGTIKCTESCLTFWFPVEGTESTAKSMDGLAVVKRSDTGVSQLTFEGKPLYTFKLDTGPGQSKGNNLEDAFGNTTFIWRAATTAAAPTQAPPSSGTDYGY</sequence>
<dbReference type="Proteomes" id="UP000294508">
    <property type="component" value="Unassembled WGS sequence"/>
</dbReference>
<feature type="signal peptide" evidence="1">
    <location>
        <begin position="1"/>
        <end position="21"/>
    </location>
</feature>
<dbReference type="GO" id="GO:0043448">
    <property type="term" value="P:alkane catabolic process"/>
    <property type="evidence" value="ECO:0007669"/>
    <property type="project" value="TreeGrafter"/>
</dbReference>
<dbReference type="AlphaFoldDB" id="A0A4R2HXI1"/>
<name>A0A4R2HXI1_9ACTN</name>
<accession>A0A4R2HXI1</accession>
<reference evidence="2 3" key="1">
    <citation type="journal article" date="2015" name="Stand. Genomic Sci.">
        <title>Genomic Encyclopedia of Bacterial and Archaeal Type Strains, Phase III: the genomes of soil and plant-associated and newly described type strains.</title>
        <authorList>
            <person name="Whitman W.B."/>
            <person name="Woyke T."/>
            <person name="Klenk H.P."/>
            <person name="Zhou Y."/>
            <person name="Lilburn T.G."/>
            <person name="Beck B.J."/>
            <person name="De Vos P."/>
            <person name="Vandamme P."/>
            <person name="Eisen J.A."/>
            <person name="Garrity G."/>
            <person name="Hugenholtz P."/>
            <person name="Kyrpides N.C."/>
        </authorList>
    </citation>
    <scope>NUCLEOTIDE SEQUENCE [LARGE SCALE GENOMIC DNA]</scope>
    <source>
        <strain evidence="2 3">VKM Ac-2572</strain>
    </source>
</reference>
<dbReference type="PROSITE" id="PS51257">
    <property type="entry name" value="PROKAR_LIPOPROTEIN"/>
    <property type="match status" value="1"/>
</dbReference>
<gene>
    <name evidence="2" type="ORF">EV652_101792</name>
</gene>
<comment type="caution">
    <text evidence="2">The sequence shown here is derived from an EMBL/GenBank/DDBJ whole genome shotgun (WGS) entry which is preliminary data.</text>
</comment>
<dbReference type="RefSeq" id="WP_132207525.1">
    <property type="nucleotide sequence ID" value="NZ_SLWN01000001.1"/>
</dbReference>
<keyword evidence="1" id="KW-0732">Signal</keyword>
<organism evidence="2 3">
    <name type="scientific">Kribbella steppae</name>
    <dbReference type="NCBI Taxonomy" id="2512223"/>
    <lineage>
        <taxon>Bacteria</taxon>
        <taxon>Bacillati</taxon>
        <taxon>Actinomycetota</taxon>
        <taxon>Actinomycetes</taxon>
        <taxon>Propionibacteriales</taxon>
        <taxon>Kribbellaceae</taxon>
        <taxon>Kribbella</taxon>
    </lineage>
</organism>
<dbReference type="OrthoDB" id="597632at2"/>
<dbReference type="PANTHER" id="PTHR39335">
    <property type="entry name" value="BLL4220 PROTEIN"/>
    <property type="match status" value="1"/>
</dbReference>
<evidence type="ECO:0000313" key="3">
    <source>
        <dbReference type="Proteomes" id="UP000294508"/>
    </source>
</evidence>
<dbReference type="Pfam" id="PF03640">
    <property type="entry name" value="Lipoprotein_15"/>
    <property type="match status" value="1"/>
</dbReference>
<feature type="chain" id="PRO_5038579592" evidence="1">
    <location>
        <begin position="22"/>
        <end position="165"/>
    </location>
</feature>
<keyword evidence="2" id="KW-0449">Lipoprotein</keyword>
<protein>
    <submittedName>
        <fullName evidence="2">Putative lipoprotein with Yx(FWY)xxD motif</fullName>
    </submittedName>
</protein>
<dbReference type="PANTHER" id="PTHR39335:SF1">
    <property type="entry name" value="BLL4220 PROTEIN"/>
    <property type="match status" value="1"/>
</dbReference>